<dbReference type="PROSITE" id="PS51724">
    <property type="entry name" value="SPOR"/>
    <property type="match status" value="1"/>
</dbReference>
<reference evidence="2 3" key="1">
    <citation type="submission" date="2019-02" db="EMBL/GenBank/DDBJ databases">
        <title>Prokaryotic population dynamics and viral predation in marine succession experiment using metagenomics: the confinement effect.</title>
        <authorList>
            <person name="Haro-Moreno J.M."/>
            <person name="Rodriguez-Valera F."/>
            <person name="Lopez-Perez M."/>
        </authorList>
    </citation>
    <scope>NUCLEOTIDE SEQUENCE [LARGE SCALE GENOMIC DNA]</scope>
    <source>
        <strain evidence="2">MED-G158</strain>
    </source>
</reference>
<dbReference type="GO" id="GO:0030428">
    <property type="term" value="C:cell septum"/>
    <property type="evidence" value="ECO:0007669"/>
    <property type="project" value="TreeGrafter"/>
</dbReference>
<dbReference type="InterPro" id="IPR007730">
    <property type="entry name" value="SPOR-like_dom"/>
</dbReference>
<comment type="caution">
    <text evidence="2">The sequence shown here is derived from an EMBL/GenBank/DDBJ whole genome shotgun (WGS) entry which is preliminary data.</text>
</comment>
<evidence type="ECO:0000259" key="1">
    <source>
        <dbReference type="PROSITE" id="PS51724"/>
    </source>
</evidence>
<dbReference type="Pfam" id="PF05036">
    <property type="entry name" value="SPOR"/>
    <property type="match status" value="1"/>
</dbReference>
<dbReference type="InterPro" id="IPR052521">
    <property type="entry name" value="Cell_div_SPOR-domain"/>
</dbReference>
<dbReference type="GO" id="GO:0042834">
    <property type="term" value="F:peptidoglycan binding"/>
    <property type="evidence" value="ECO:0007669"/>
    <property type="project" value="InterPro"/>
</dbReference>
<feature type="domain" description="SPOR" evidence="1">
    <location>
        <begin position="137"/>
        <end position="216"/>
    </location>
</feature>
<accession>A0A520RYT8</accession>
<dbReference type="Gene3D" id="3.30.70.1070">
    <property type="entry name" value="Sporulation related repeat"/>
    <property type="match status" value="1"/>
</dbReference>
<dbReference type="Proteomes" id="UP000320404">
    <property type="component" value="Unassembled WGS sequence"/>
</dbReference>
<dbReference type="InterPro" id="IPR036680">
    <property type="entry name" value="SPOR-like_sf"/>
</dbReference>
<gene>
    <name evidence="2" type="ORF">EVA69_04410</name>
</gene>
<name>A0A520RYT8_9GAMM</name>
<dbReference type="PANTHER" id="PTHR38687">
    <property type="entry name" value="CELL DIVISION PROTEIN DEDD-RELATED"/>
    <property type="match status" value="1"/>
</dbReference>
<proteinExistence type="predicted"/>
<sequence length="220" mass="23557">MQQSTKQRIVGTVVLLALALIFLPTIFDGEGSYQPAISSRIPATPNVTVLPEPIQSRPVILADNDKPHETEPALLPEQDSALAVETRAPEEAGASALDNEPVAAIAADPVEFALNSVAEITESAPDSTRPGSVLDENGLPQGWSVRLGSFSNADNAIALLERLQVAGYRAYSRIIPAEQGDLTGVFVGPWLDRQISNGYQQSLQDEFQLAGIVVPYEVEQ</sequence>
<dbReference type="GO" id="GO:0032153">
    <property type="term" value="C:cell division site"/>
    <property type="evidence" value="ECO:0007669"/>
    <property type="project" value="TreeGrafter"/>
</dbReference>
<dbReference type="AlphaFoldDB" id="A0A520RYT8"/>
<dbReference type="SUPFAM" id="SSF110997">
    <property type="entry name" value="Sporulation related repeat"/>
    <property type="match status" value="1"/>
</dbReference>
<evidence type="ECO:0000313" key="3">
    <source>
        <dbReference type="Proteomes" id="UP000320404"/>
    </source>
</evidence>
<dbReference type="EMBL" id="SHAH01000059">
    <property type="protein sequence ID" value="RZO75355.1"/>
    <property type="molecule type" value="Genomic_DNA"/>
</dbReference>
<dbReference type="PANTHER" id="PTHR38687:SF1">
    <property type="entry name" value="CELL DIVISION PROTEIN DEDD"/>
    <property type="match status" value="1"/>
</dbReference>
<protein>
    <recommendedName>
        <fullName evidence="1">SPOR domain-containing protein</fullName>
    </recommendedName>
</protein>
<evidence type="ECO:0000313" key="2">
    <source>
        <dbReference type="EMBL" id="RZO75355.1"/>
    </source>
</evidence>
<dbReference type="GO" id="GO:0032506">
    <property type="term" value="P:cytokinetic process"/>
    <property type="evidence" value="ECO:0007669"/>
    <property type="project" value="TreeGrafter"/>
</dbReference>
<organism evidence="2 3">
    <name type="scientific">OM182 bacterium</name>
    <dbReference type="NCBI Taxonomy" id="2510334"/>
    <lineage>
        <taxon>Bacteria</taxon>
        <taxon>Pseudomonadati</taxon>
        <taxon>Pseudomonadota</taxon>
        <taxon>Gammaproteobacteria</taxon>
        <taxon>OMG group</taxon>
        <taxon>OM182 clade</taxon>
    </lineage>
</organism>